<dbReference type="AlphaFoldDB" id="A0A0K9GXJ6"/>
<dbReference type="RefSeq" id="WP_049682719.1">
    <property type="nucleotide sequence ID" value="NZ_LFZW01000001.1"/>
</dbReference>
<accession>A0A0K9GXJ6</accession>
<comment type="caution">
    <text evidence="1">The sequence shown here is derived from an EMBL/GenBank/DDBJ whole genome shotgun (WGS) entry which is preliminary data.</text>
</comment>
<dbReference type="Pfam" id="PF11213">
    <property type="entry name" value="DUF3006"/>
    <property type="match status" value="1"/>
</dbReference>
<evidence type="ECO:0000313" key="2">
    <source>
        <dbReference type="Proteomes" id="UP000037146"/>
    </source>
</evidence>
<keyword evidence="2" id="KW-1185">Reference proteome</keyword>
<gene>
    <name evidence="1" type="ORF">AC625_19000</name>
</gene>
<organism evidence="1 2">
    <name type="scientific">Peribacillus loiseleuriae</name>
    <dbReference type="NCBI Taxonomy" id="1679170"/>
    <lineage>
        <taxon>Bacteria</taxon>
        <taxon>Bacillati</taxon>
        <taxon>Bacillota</taxon>
        <taxon>Bacilli</taxon>
        <taxon>Bacillales</taxon>
        <taxon>Bacillaceae</taxon>
        <taxon>Peribacillus</taxon>
    </lineage>
</organism>
<dbReference type="InterPro" id="IPR021377">
    <property type="entry name" value="DUF3006"/>
</dbReference>
<proteinExistence type="predicted"/>
<reference evidence="2" key="1">
    <citation type="submission" date="2015-07" db="EMBL/GenBank/DDBJ databases">
        <title>Genome sequencing project for genomic taxonomy and phylogenomics of Bacillus-like bacteria.</title>
        <authorList>
            <person name="Liu B."/>
            <person name="Wang J."/>
            <person name="Zhu Y."/>
            <person name="Liu G."/>
            <person name="Chen Q."/>
            <person name="Chen Z."/>
            <person name="Lan J."/>
            <person name="Che J."/>
            <person name="Ge C."/>
            <person name="Shi H."/>
            <person name="Pan Z."/>
            <person name="Liu X."/>
        </authorList>
    </citation>
    <scope>NUCLEOTIDE SEQUENCE [LARGE SCALE GENOMIC DNA]</scope>
    <source>
        <strain evidence="2">FJAT-27997</strain>
    </source>
</reference>
<sequence length="70" mass="8178">MKGIIDRFEGDLVVIEVDGKTQNVPNELVDSKVKVSDVVEFVNEKWIVNEEETEKRRKKIKSLMESVWED</sequence>
<dbReference type="PATRIC" id="fig|1679170.3.peg.4303"/>
<name>A0A0K9GXJ6_9BACI</name>
<protein>
    <submittedName>
        <fullName evidence="1">Uncharacterized protein</fullName>
    </submittedName>
</protein>
<dbReference type="EMBL" id="LFZW01000001">
    <property type="protein sequence ID" value="KMY51373.1"/>
    <property type="molecule type" value="Genomic_DNA"/>
</dbReference>
<evidence type="ECO:0000313" key="1">
    <source>
        <dbReference type="EMBL" id="KMY51373.1"/>
    </source>
</evidence>
<dbReference type="Proteomes" id="UP000037146">
    <property type="component" value="Unassembled WGS sequence"/>
</dbReference>